<dbReference type="Proteomes" id="UP000183529">
    <property type="component" value="Unassembled WGS sequence"/>
</dbReference>
<keyword evidence="2" id="KW-0805">Transcription regulation</keyword>
<comment type="caution">
    <text evidence="7">The sequence shown here is derived from an EMBL/GenBank/DDBJ whole genome shotgun (WGS) entry which is preliminary data.</text>
</comment>
<dbReference type="SUPFAM" id="SSF53850">
    <property type="entry name" value="Periplasmic binding protein-like II"/>
    <property type="match status" value="1"/>
</dbReference>
<accession>A0AAQ1JU16</accession>
<evidence type="ECO:0000313" key="8">
    <source>
        <dbReference type="Proteomes" id="UP000183529"/>
    </source>
</evidence>
<dbReference type="InterPro" id="IPR005119">
    <property type="entry name" value="LysR_subst-bd"/>
</dbReference>
<dbReference type="PANTHER" id="PTHR30126">
    <property type="entry name" value="HTH-TYPE TRANSCRIPTIONAL REGULATOR"/>
    <property type="match status" value="1"/>
</dbReference>
<evidence type="ECO:0000256" key="4">
    <source>
        <dbReference type="ARBA" id="ARBA00023163"/>
    </source>
</evidence>
<name>A0AAQ1JU16_9BURK</name>
<dbReference type="FunFam" id="1.10.10.10:FF:000001">
    <property type="entry name" value="LysR family transcriptional regulator"/>
    <property type="match status" value="1"/>
</dbReference>
<dbReference type="SUPFAM" id="SSF46785">
    <property type="entry name" value="Winged helix' DNA-binding domain"/>
    <property type="match status" value="1"/>
</dbReference>
<dbReference type="PANTHER" id="PTHR30126:SF40">
    <property type="entry name" value="HTH-TYPE TRANSCRIPTIONAL REGULATOR GLTR"/>
    <property type="match status" value="1"/>
</dbReference>
<dbReference type="InterPro" id="IPR036388">
    <property type="entry name" value="WH-like_DNA-bd_sf"/>
</dbReference>
<feature type="region of interest" description="Disordered" evidence="5">
    <location>
        <begin position="317"/>
        <end position="362"/>
    </location>
</feature>
<comment type="similarity">
    <text evidence="1">Belongs to the LysR transcriptional regulatory family.</text>
</comment>
<evidence type="ECO:0000256" key="5">
    <source>
        <dbReference type="SAM" id="MobiDB-lite"/>
    </source>
</evidence>
<dbReference type="CDD" id="cd08442">
    <property type="entry name" value="PBP2_YofA_SoxR_like"/>
    <property type="match status" value="1"/>
</dbReference>
<dbReference type="Pfam" id="PF03466">
    <property type="entry name" value="LysR_substrate"/>
    <property type="match status" value="1"/>
</dbReference>
<dbReference type="InterPro" id="IPR036390">
    <property type="entry name" value="WH_DNA-bd_sf"/>
</dbReference>
<dbReference type="InterPro" id="IPR000847">
    <property type="entry name" value="LysR_HTH_N"/>
</dbReference>
<evidence type="ECO:0000259" key="6">
    <source>
        <dbReference type="PROSITE" id="PS50931"/>
    </source>
</evidence>
<dbReference type="NCBIfam" id="NF047711">
    <property type="entry name" value="PutUtilRegPtrR"/>
    <property type="match status" value="1"/>
</dbReference>
<dbReference type="PROSITE" id="PS50931">
    <property type="entry name" value="HTH_LYSR"/>
    <property type="match status" value="1"/>
</dbReference>
<dbReference type="Gene3D" id="3.40.190.290">
    <property type="match status" value="1"/>
</dbReference>
<dbReference type="RefSeq" id="WP_074983313.1">
    <property type="nucleotide sequence ID" value="NZ_CADFGN010000006.1"/>
</dbReference>
<evidence type="ECO:0000256" key="1">
    <source>
        <dbReference type="ARBA" id="ARBA00009437"/>
    </source>
</evidence>
<evidence type="ECO:0000256" key="2">
    <source>
        <dbReference type="ARBA" id="ARBA00023015"/>
    </source>
</evidence>
<evidence type="ECO:0000313" key="7">
    <source>
        <dbReference type="EMBL" id="SEJ61512.1"/>
    </source>
</evidence>
<protein>
    <submittedName>
        <fullName evidence="7">Transcriptional regulator, LysR family</fullName>
    </submittedName>
</protein>
<feature type="region of interest" description="Disordered" evidence="5">
    <location>
        <begin position="285"/>
        <end position="305"/>
    </location>
</feature>
<dbReference type="GO" id="GO:0000976">
    <property type="term" value="F:transcription cis-regulatory region binding"/>
    <property type="evidence" value="ECO:0007669"/>
    <property type="project" value="TreeGrafter"/>
</dbReference>
<dbReference type="GO" id="GO:0003700">
    <property type="term" value="F:DNA-binding transcription factor activity"/>
    <property type="evidence" value="ECO:0007669"/>
    <property type="project" value="InterPro"/>
</dbReference>
<reference evidence="7 8" key="1">
    <citation type="submission" date="2016-10" db="EMBL/GenBank/DDBJ databases">
        <authorList>
            <person name="Varghese N."/>
            <person name="Submissions S."/>
        </authorList>
    </citation>
    <scope>NUCLEOTIDE SEQUENCE [LARGE SCALE GENOMIC DNA]</scope>
    <source>
        <strain evidence="7 8">LMG 22274</strain>
    </source>
</reference>
<gene>
    <name evidence="7" type="ORF">SAMN05216550_106277</name>
</gene>
<proteinExistence type="inferred from homology"/>
<evidence type="ECO:0000256" key="3">
    <source>
        <dbReference type="ARBA" id="ARBA00023125"/>
    </source>
</evidence>
<feature type="domain" description="HTH lysR-type" evidence="6">
    <location>
        <begin position="1"/>
        <end position="58"/>
    </location>
</feature>
<organism evidence="7 8">
    <name type="scientific">Paraburkholderia tropica</name>
    <dbReference type="NCBI Taxonomy" id="92647"/>
    <lineage>
        <taxon>Bacteria</taxon>
        <taxon>Pseudomonadati</taxon>
        <taxon>Pseudomonadota</taxon>
        <taxon>Betaproteobacteria</taxon>
        <taxon>Burkholderiales</taxon>
        <taxon>Burkholderiaceae</taxon>
        <taxon>Paraburkholderia</taxon>
    </lineage>
</organism>
<dbReference type="Gene3D" id="1.10.10.10">
    <property type="entry name" value="Winged helix-like DNA-binding domain superfamily/Winged helix DNA-binding domain"/>
    <property type="match status" value="1"/>
</dbReference>
<dbReference type="AlphaFoldDB" id="A0AAQ1JU16"/>
<keyword evidence="4" id="KW-0804">Transcription</keyword>
<feature type="compositionally biased region" description="Gly residues" evidence="5">
    <location>
        <begin position="349"/>
        <end position="362"/>
    </location>
</feature>
<keyword evidence="3" id="KW-0238">DNA-binding</keyword>
<feature type="compositionally biased region" description="Low complexity" evidence="5">
    <location>
        <begin position="332"/>
        <end position="348"/>
    </location>
</feature>
<dbReference type="Pfam" id="PF00126">
    <property type="entry name" value="HTH_1"/>
    <property type="match status" value="1"/>
</dbReference>
<sequence>MELAQLQIFREIADAGSVQAAAQRLHRVPSNLTTRLRQLEEELGAELFIREKMRLRLSATGAAFLEYARRILDLVDEAKLSVAGDEPRGALPLGSLESTAAVHIPPVLAAFHRRYADVTLDLSTGPSGELIDRVIEGELAATFVDGPVAHPALTGVPVFDDELILISAANRAPIKRARDVNGANLYAFRSNCSYRRTFERWFEEDGAAPGRIFELESYHGMLACVSAGAGLALMPASLLESLPNRSAVKAHRLPAAYRKVKIYLVWRRDLRSPAVQRLIEMLEAQRKAGTQPEEAERALASSSGGCAAWRQRQPCLGGKGWSSPGSVGAGTASPNGLGSSAGGASCAGAGSGVGSGVSPGAG</sequence>
<dbReference type="EMBL" id="FNZM01000006">
    <property type="protein sequence ID" value="SEJ61512.1"/>
    <property type="molecule type" value="Genomic_DNA"/>
</dbReference>